<gene>
    <name evidence="1" type="ORF">C477_23281</name>
</gene>
<proteinExistence type="predicted"/>
<accession>M0BPA5</accession>
<dbReference type="EMBL" id="AOIS01000069">
    <property type="protein sequence ID" value="ELZ12716.1"/>
    <property type="molecule type" value="Genomic_DNA"/>
</dbReference>
<keyword evidence="2" id="KW-1185">Reference proteome</keyword>
<protein>
    <submittedName>
        <fullName evidence="1">Uncharacterized protein</fullName>
    </submittedName>
</protein>
<comment type="caution">
    <text evidence="1">The sequence shown here is derived from an EMBL/GenBank/DDBJ whole genome shotgun (WGS) entry which is preliminary data.</text>
</comment>
<name>M0BPA5_9EURY</name>
<organism evidence="1 2">
    <name type="scientific">Haloterrigena salina JCM 13891</name>
    <dbReference type="NCBI Taxonomy" id="1227488"/>
    <lineage>
        <taxon>Archaea</taxon>
        <taxon>Methanobacteriati</taxon>
        <taxon>Methanobacteriota</taxon>
        <taxon>Stenosarchaea group</taxon>
        <taxon>Halobacteria</taxon>
        <taxon>Halobacteriales</taxon>
        <taxon>Natrialbaceae</taxon>
        <taxon>Haloterrigena</taxon>
    </lineage>
</organism>
<sequence>MFVVRRLFNPYDSVNEDLQCSHRRFAVLRILDAEDGKTGTGPLVFDYGFEHVTDSFDRRVVENRRQRSKNYVRFRVCFRERFFEIPESERDLRQVT</sequence>
<reference evidence="1 2" key="1">
    <citation type="journal article" date="2014" name="PLoS Genet.">
        <title>Phylogenetically driven sequencing of extremely halophilic archaea reveals strategies for static and dynamic osmo-response.</title>
        <authorList>
            <person name="Becker E.A."/>
            <person name="Seitzer P.M."/>
            <person name="Tritt A."/>
            <person name="Larsen D."/>
            <person name="Krusor M."/>
            <person name="Yao A.I."/>
            <person name="Wu D."/>
            <person name="Madern D."/>
            <person name="Eisen J.A."/>
            <person name="Darling A.E."/>
            <person name="Facciotti M.T."/>
        </authorList>
    </citation>
    <scope>NUCLEOTIDE SEQUENCE [LARGE SCALE GENOMIC DNA]</scope>
    <source>
        <strain evidence="1 2">JCM 13891</strain>
    </source>
</reference>
<dbReference type="Proteomes" id="UP000011657">
    <property type="component" value="Unassembled WGS sequence"/>
</dbReference>
<evidence type="ECO:0000313" key="1">
    <source>
        <dbReference type="EMBL" id="ELZ12716.1"/>
    </source>
</evidence>
<evidence type="ECO:0000313" key="2">
    <source>
        <dbReference type="Proteomes" id="UP000011657"/>
    </source>
</evidence>
<dbReference type="AlphaFoldDB" id="M0BPA5"/>